<gene>
    <name evidence="10" type="primary">pckA</name>
    <name evidence="11" type="ordered locus">Sthe_1319</name>
</gene>
<keyword evidence="11" id="KW-0670">Pyruvate</keyword>
<proteinExistence type="inferred from homology"/>
<dbReference type="HAMAP" id="MF_00453">
    <property type="entry name" value="PEPCK_ATP"/>
    <property type="match status" value="1"/>
</dbReference>
<feature type="binding site" evidence="10">
    <location>
        <position position="61"/>
    </location>
    <ligand>
        <name>substrate</name>
    </ligand>
</feature>
<keyword evidence="10" id="KW-0479">Metal-binding</keyword>
<feature type="binding site" evidence="10">
    <location>
        <position position="201"/>
    </location>
    <ligand>
        <name>ATP</name>
        <dbReference type="ChEBI" id="CHEBI:30616"/>
    </ligand>
</feature>
<feature type="binding site" evidence="10">
    <location>
        <position position="285"/>
    </location>
    <ligand>
        <name>ATP</name>
        <dbReference type="ChEBI" id="CHEBI:30616"/>
    </ligand>
</feature>
<dbReference type="InterPro" id="IPR001272">
    <property type="entry name" value="PEP_carboxykinase_ATP"/>
</dbReference>
<feature type="binding site" evidence="10">
    <location>
        <begin position="236"/>
        <end position="244"/>
    </location>
    <ligand>
        <name>ATP</name>
        <dbReference type="ChEBI" id="CHEBI:30616"/>
    </ligand>
</feature>
<dbReference type="eggNOG" id="COG1866">
    <property type="taxonomic scope" value="Bacteria"/>
</dbReference>
<name>D1C3D7_SPHTD</name>
<keyword evidence="4 10" id="KW-0312">Gluconeogenesis</keyword>
<keyword evidence="6 10" id="KW-0210">Decarboxylase</keyword>
<dbReference type="FunCoup" id="D1C3D7">
    <property type="interactions" value="209"/>
</dbReference>
<comment type="function">
    <text evidence="10">Involved in the gluconeogenesis. Catalyzes the conversion of oxaloacetate (OAA) to phosphoenolpyruvate (PEP) through direct phosphoryl transfer between the nucleoside triphosphate and OAA.</text>
</comment>
<dbReference type="PANTHER" id="PTHR30031:SF0">
    <property type="entry name" value="PHOSPHOENOLPYRUVATE CARBOXYKINASE (ATP)"/>
    <property type="match status" value="1"/>
</dbReference>
<keyword evidence="11" id="KW-0808">Transferase</keyword>
<comment type="similarity">
    <text evidence="2 10">Belongs to the phosphoenolpyruvate carboxykinase (ATP) family.</text>
</comment>
<feature type="binding site" evidence="10">
    <location>
        <position position="257"/>
    </location>
    <ligand>
        <name>Mn(2+)</name>
        <dbReference type="ChEBI" id="CHEBI:29035"/>
    </ligand>
</feature>
<dbReference type="InterPro" id="IPR013035">
    <property type="entry name" value="PEP_carboxykinase_C"/>
</dbReference>
<keyword evidence="10" id="KW-0464">Manganese</keyword>
<dbReference type="SUPFAM" id="SSF53795">
    <property type="entry name" value="PEP carboxykinase-like"/>
    <property type="match status" value="1"/>
</dbReference>
<sequence>MQTTEREAVTHNLERHGIVGAGPIHWNPVTPALYEHAIRRGEGAIVHLGPLAVRTGRFTGRTPKDKFIVKEPSSEQNIWWDGNQPFDPDKFDQLHRRVAEYLRGKEVFVQDCYVGADPTYRLGVRVITELAWHSLFVRNLFIQRPSDAPPLEEPDFTVISVPHFHADPERDGTRSDAFIIINFAKRMVLIGGTEYAGEIKKSIFSVMHYLLPLQGVLSMHCSANVGRSGDTALFFGLSGTGKTTLSTDPDRQLIGDDEHGWSDRGIFNFEGGCYAKVIRLSPESEPEIYQTTRRFGTVLENVVYNPETRRLDLNDDSITENTRAAYPLSHIPNSTKTGTGDHPHNIFLLTADAFGVLPPIAKLTSAQAMYHFLAGYTAKVAGTEVGLTEPQATFSACFGAPFLTLPPRVYADLLGELVTKHKTNVWLVNTGWSGGPAGVSDRMPIAYTRAMIAAALDGGLAGVPTTPDPVFGVHVPERCPGVPSEILQPRSAWKDPEAYDHQARRLAEMFQRNFEPFAGLVSAEVREAGPRVG</sequence>
<evidence type="ECO:0000313" key="12">
    <source>
        <dbReference type="Proteomes" id="UP000002027"/>
    </source>
</evidence>
<evidence type="ECO:0000256" key="6">
    <source>
        <dbReference type="ARBA" id="ARBA00022793"/>
    </source>
</evidence>
<comment type="subcellular location">
    <subcellularLocation>
        <location evidence="10">Cytoplasm</location>
    </subcellularLocation>
</comment>
<accession>D1C3D7</accession>
<evidence type="ECO:0000256" key="3">
    <source>
        <dbReference type="ARBA" id="ARBA00012363"/>
    </source>
</evidence>
<evidence type="ECO:0000313" key="11">
    <source>
        <dbReference type="EMBL" id="ACZ38754.1"/>
    </source>
</evidence>
<dbReference type="NCBIfam" id="NF006820">
    <property type="entry name" value="PRK09344.1-2"/>
    <property type="match status" value="1"/>
</dbReference>
<organism evidence="11 12">
    <name type="scientific">Sphaerobacter thermophilus (strain ATCC 49802 / DSM 20745 / KCCM 41009 / NCIMB 13125 / S 6022)</name>
    <dbReference type="NCBI Taxonomy" id="479434"/>
    <lineage>
        <taxon>Bacteria</taxon>
        <taxon>Pseudomonadati</taxon>
        <taxon>Thermomicrobiota</taxon>
        <taxon>Thermomicrobia</taxon>
        <taxon>Sphaerobacterales</taxon>
        <taxon>Sphaerobacterineae</taxon>
        <taxon>Sphaerobacteraceae</taxon>
        <taxon>Sphaerobacter</taxon>
    </lineage>
</organism>
<dbReference type="HOGENOM" id="CLU_018247_0_1_0"/>
<dbReference type="UniPathway" id="UPA00138"/>
<dbReference type="GO" id="GO:0016301">
    <property type="term" value="F:kinase activity"/>
    <property type="evidence" value="ECO:0007669"/>
    <property type="project" value="UniProtKB-KW"/>
</dbReference>
<evidence type="ECO:0000256" key="5">
    <source>
        <dbReference type="ARBA" id="ARBA00022741"/>
    </source>
</evidence>
<dbReference type="PANTHER" id="PTHR30031">
    <property type="entry name" value="PHOSPHOENOLPYRUVATE CARBOXYKINASE ATP"/>
    <property type="match status" value="1"/>
</dbReference>
<keyword evidence="11" id="KW-0418">Kinase</keyword>
<feature type="binding site" evidence="10">
    <location>
        <position position="195"/>
    </location>
    <ligand>
        <name>substrate</name>
    </ligand>
</feature>
<dbReference type="Proteomes" id="UP000002027">
    <property type="component" value="Chromosome 1"/>
</dbReference>
<protein>
    <recommendedName>
        <fullName evidence="3 10">Phosphoenolpyruvate carboxykinase (ATP)</fullName>
        <shortName evidence="10">PCK</shortName>
        <shortName evidence="10">PEP carboxykinase</shortName>
        <shortName evidence="10">PEPCK</shortName>
        <ecNumber evidence="3 10">4.1.1.49</ecNumber>
    </recommendedName>
</protein>
<feature type="binding site" evidence="10">
    <location>
        <position position="220"/>
    </location>
    <ligand>
        <name>ATP</name>
        <dbReference type="ChEBI" id="CHEBI:30616"/>
    </ligand>
</feature>
<keyword evidence="8 10" id="KW-0456">Lyase</keyword>
<evidence type="ECO:0000256" key="7">
    <source>
        <dbReference type="ARBA" id="ARBA00022840"/>
    </source>
</evidence>
<keyword evidence="7 10" id="KW-0067">ATP-binding</keyword>
<reference evidence="11 12" key="2">
    <citation type="journal article" date="2010" name="Stand. Genomic Sci.">
        <title>Complete genome sequence of Desulfohalobium retbaense type strain (HR(100)).</title>
        <authorList>
            <person name="Spring S."/>
            <person name="Nolan M."/>
            <person name="Lapidus A."/>
            <person name="Glavina Del Rio T."/>
            <person name="Copeland A."/>
            <person name="Tice H."/>
            <person name="Cheng J.F."/>
            <person name="Lucas S."/>
            <person name="Land M."/>
            <person name="Chen F."/>
            <person name="Bruce D."/>
            <person name="Goodwin L."/>
            <person name="Pitluck S."/>
            <person name="Ivanova N."/>
            <person name="Mavromatis K."/>
            <person name="Mikhailova N."/>
            <person name="Pati A."/>
            <person name="Chen A."/>
            <person name="Palaniappan K."/>
            <person name="Hauser L."/>
            <person name="Chang Y.J."/>
            <person name="Jeffries C.D."/>
            <person name="Munk C."/>
            <person name="Kiss H."/>
            <person name="Chain P."/>
            <person name="Han C."/>
            <person name="Brettin T."/>
            <person name="Detter J.C."/>
            <person name="Schuler E."/>
            <person name="Goker M."/>
            <person name="Rohde M."/>
            <person name="Bristow J."/>
            <person name="Eisen J.A."/>
            <person name="Markowitz V."/>
            <person name="Hugenholtz P."/>
            <person name="Kyrpides N.C."/>
            <person name="Klenk H.P."/>
        </authorList>
    </citation>
    <scope>NUCLEOTIDE SEQUENCE [LARGE SCALE GENOMIC DNA]</scope>
    <source>
        <strain evidence="12">ATCC 49802 / DSM 20745 / S 6022</strain>
    </source>
</reference>
<dbReference type="Gene3D" id="3.90.228.20">
    <property type="match status" value="1"/>
</dbReference>
<dbReference type="SUPFAM" id="SSF68923">
    <property type="entry name" value="PEP carboxykinase N-terminal domain"/>
    <property type="match status" value="1"/>
</dbReference>
<comment type="catalytic activity">
    <reaction evidence="9 10">
        <text>oxaloacetate + ATP = phosphoenolpyruvate + ADP + CO2</text>
        <dbReference type="Rhea" id="RHEA:18617"/>
        <dbReference type="ChEBI" id="CHEBI:16452"/>
        <dbReference type="ChEBI" id="CHEBI:16526"/>
        <dbReference type="ChEBI" id="CHEBI:30616"/>
        <dbReference type="ChEBI" id="CHEBI:58702"/>
        <dbReference type="ChEBI" id="CHEBI:456216"/>
        <dbReference type="EC" id="4.1.1.49"/>
    </reaction>
</comment>
<dbReference type="CDD" id="cd00484">
    <property type="entry name" value="PEPCK_ATP"/>
    <property type="match status" value="1"/>
</dbReference>
<keyword evidence="12" id="KW-1185">Reference proteome</keyword>
<keyword evidence="10" id="KW-0963">Cytoplasm</keyword>
<dbReference type="GO" id="GO:0005829">
    <property type="term" value="C:cytosol"/>
    <property type="evidence" value="ECO:0007669"/>
    <property type="project" value="TreeGrafter"/>
</dbReference>
<dbReference type="PIRSF" id="PIRSF006294">
    <property type="entry name" value="PEP_crbxkin"/>
    <property type="match status" value="1"/>
</dbReference>
<dbReference type="GO" id="GO:0006094">
    <property type="term" value="P:gluconeogenesis"/>
    <property type="evidence" value="ECO:0007669"/>
    <property type="project" value="UniProtKB-UniRule"/>
</dbReference>
<dbReference type="AlphaFoldDB" id="D1C3D7"/>
<feature type="binding site" evidence="10">
    <location>
        <position position="323"/>
    </location>
    <ligand>
        <name>substrate</name>
    </ligand>
</feature>
<comment type="cofactor">
    <cofactor evidence="10">
        <name>Mn(2+)</name>
        <dbReference type="ChEBI" id="CHEBI:29035"/>
    </cofactor>
    <text evidence="10">Binds 1 Mn(2+) ion per subunit.</text>
</comment>
<dbReference type="GO" id="GO:0046872">
    <property type="term" value="F:metal ion binding"/>
    <property type="evidence" value="ECO:0007669"/>
    <property type="project" value="UniProtKB-KW"/>
</dbReference>
<feature type="binding site" evidence="10">
    <location>
        <position position="323"/>
    </location>
    <ligand>
        <name>ATP</name>
        <dbReference type="ChEBI" id="CHEBI:30616"/>
    </ligand>
</feature>
<dbReference type="KEGG" id="sti:Sthe_1319"/>
<dbReference type="InParanoid" id="D1C3D7"/>
<dbReference type="STRING" id="479434.Sthe_1319"/>
<dbReference type="GO" id="GO:0005524">
    <property type="term" value="F:ATP binding"/>
    <property type="evidence" value="ECO:0007669"/>
    <property type="project" value="UniProtKB-UniRule"/>
</dbReference>
<dbReference type="Gene3D" id="3.40.449.10">
    <property type="entry name" value="Phosphoenolpyruvate Carboxykinase, domain 1"/>
    <property type="match status" value="1"/>
</dbReference>
<dbReference type="EMBL" id="CP001823">
    <property type="protein sequence ID" value="ACZ38754.1"/>
    <property type="molecule type" value="Genomic_DNA"/>
</dbReference>
<dbReference type="GO" id="GO:0004612">
    <property type="term" value="F:phosphoenolpyruvate carboxykinase (ATP) activity"/>
    <property type="evidence" value="ECO:0007669"/>
    <property type="project" value="UniProtKB-UniRule"/>
</dbReference>
<dbReference type="Pfam" id="PF01293">
    <property type="entry name" value="PEPCK_ATP"/>
    <property type="match status" value="1"/>
</dbReference>
<evidence type="ECO:0000256" key="2">
    <source>
        <dbReference type="ARBA" id="ARBA00006052"/>
    </source>
</evidence>
<comment type="pathway">
    <text evidence="1 10">Carbohydrate biosynthesis; gluconeogenesis.</text>
</comment>
<dbReference type="InterPro" id="IPR008210">
    <property type="entry name" value="PEP_carboxykinase_N"/>
</dbReference>
<evidence type="ECO:0000256" key="8">
    <source>
        <dbReference type="ARBA" id="ARBA00023239"/>
    </source>
</evidence>
<dbReference type="OrthoDB" id="9806325at2"/>
<dbReference type="Gene3D" id="2.170.8.10">
    <property type="entry name" value="Phosphoenolpyruvate Carboxykinase, domain 2"/>
    <property type="match status" value="1"/>
</dbReference>
<comment type="caution">
    <text evidence="10">Lacks conserved residue(s) required for the propagation of feature annotation.</text>
</comment>
<feature type="binding site" evidence="10">
    <location>
        <position position="201"/>
    </location>
    <ligand>
        <name>substrate</name>
    </ligand>
</feature>
<feature type="binding site" evidence="10">
    <location>
        <position position="201"/>
    </location>
    <ligand>
        <name>Mn(2+)</name>
        <dbReference type="ChEBI" id="CHEBI:29035"/>
    </ligand>
</feature>
<dbReference type="InterPro" id="IPR015994">
    <property type="entry name" value="PEPCK_ATP_CS"/>
</dbReference>
<reference evidence="12" key="1">
    <citation type="submission" date="2009-11" db="EMBL/GenBank/DDBJ databases">
        <title>The complete chromosome 1 of Sphaerobacter thermophilus DSM 20745.</title>
        <authorList>
            <person name="Lucas S."/>
            <person name="Copeland A."/>
            <person name="Lapidus A."/>
            <person name="Glavina del Rio T."/>
            <person name="Dalin E."/>
            <person name="Tice H."/>
            <person name="Bruce D."/>
            <person name="Goodwin L."/>
            <person name="Pitluck S."/>
            <person name="Kyrpides N."/>
            <person name="Mavromatis K."/>
            <person name="Ivanova N."/>
            <person name="Mikhailova N."/>
            <person name="LaButti K.M."/>
            <person name="Clum A."/>
            <person name="Sun H.I."/>
            <person name="Brettin T."/>
            <person name="Detter J.C."/>
            <person name="Han C."/>
            <person name="Larimer F."/>
            <person name="Land M."/>
            <person name="Hauser L."/>
            <person name="Markowitz V."/>
            <person name="Cheng J.F."/>
            <person name="Hugenholtz P."/>
            <person name="Woyke T."/>
            <person name="Wu D."/>
            <person name="Steenblock K."/>
            <person name="Schneider S."/>
            <person name="Pukall R."/>
            <person name="Goeker M."/>
            <person name="Klenk H.P."/>
            <person name="Eisen J.A."/>
        </authorList>
    </citation>
    <scope>NUCLEOTIDE SEQUENCE [LARGE SCALE GENOMIC DNA]</scope>
    <source>
        <strain evidence="12">ATCC 49802 / DSM 20745 / S 6022</strain>
    </source>
</reference>
<feature type="binding site" evidence="10">
    <location>
        <position position="448"/>
    </location>
    <ligand>
        <name>ATP</name>
        <dbReference type="ChEBI" id="CHEBI:30616"/>
    </ligand>
</feature>
<feature type="binding site" evidence="10">
    <location>
        <position position="220"/>
    </location>
    <ligand>
        <name>Mn(2+)</name>
        <dbReference type="ChEBI" id="CHEBI:29035"/>
    </ligand>
</feature>
<evidence type="ECO:0000256" key="4">
    <source>
        <dbReference type="ARBA" id="ARBA00022432"/>
    </source>
</evidence>
<evidence type="ECO:0000256" key="1">
    <source>
        <dbReference type="ARBA" id="ARBA00004742"/>
    </source>
</evidence>
<dbReference type="RefSeq" id="WP_012871801.1">
    <property type="nucleotide sequence ID" value="NC_013523.1"/>
</dbReference>
<dbReference type="PROSITE" id="PS00532">
    <property type="entry name" value="PEPCK_ATP"/>
    <property type="match status" value="1"/>
</dbReference>
<keyword evidence="5 10" id="KW-0547">Nucleotide-binding</keyword>
<evidence type="ECO:0000256" key="10">
    <source>
        <dbReference type="HAMAP-Rule" id="MF_00453"/>
    </source>
</evidence>
<dbReference type="NCBIfam" id="TIGR00224">
    <property type="entry name" value="pckA"/>
    <property type="match status" value="1"/>
</dbReference>
<dbReference type="EC" id="4.1.1.49" evidence="3 10"/>
<dbReference type="NCBIfam" id="NF006821">
    <property type="entry name" value="PRK09344.1-3"/>
    <property type="match status" value="1"/>
</dbReference>
<evidence type="ECO:0000256" key="9">
    <source>
        <dbReference type="ARBA" id="ARBA00047371"/>
    </source>
</evidence>